<dbReference type="InterPro" id="IPR025420">
    <property type="entry name" value="DUF4143"/>
</dbReference>
<sequence>MLRRKFYKTLTDWRKNKKRECLLVKGARQTGKTFIIDLFGRENYGSYIYINFFEEPRLKNVFEGSLSAAEIYKRLSVFFGDIPFKEKDTLIFLDEIQECPNARTALKFLAEDDKYDVIASGSLLGINYKEVASFPVGYEKQTELHSLDFEEFLWAVGVGDEAISYVRTFFDSREKVPPEINERMMGYLREYMAVGGMPAVVNGYVGAKHFGTVHEEQTKILDAYLEDIAKYAAMSEKPKARNCYLSVPKQLAAENKKFKFSVVESGGRARKYENSLEWLRDANLVRFCHNVSLPEFPLPAYEKPDQFKIYLNDIGLLVAMYGFDMKQAILTDSLKGPAKGGIYENLIADMLIKKGLPLYYYRSDSGTQEIEFLLTKNAEILPVEVKAGNGSSVSLNEFLKTRSPSVGYKLINGNVGMNGNKLTLPLYMAMFL</sequence>
<dbReference type="SUPFAM" id="SSF52540">
    <property type="entry name" value="P-loop containing nucleoside triphosphate hydrolases"/>
    <property type="match status" value="1"/>
</dbReference>
<dbReference type="Proteomes" id="UP000823990">
    <property type="component" value="Unassembled WGS sequence"/>
</dbReference>
<dbReference type="PANTHER" id="PTHR33295:SF7">
    <property type="entry name" value="ATPASE"/>
    <property type="match status" value="1"/>
</dbReference>
<comment type="caution">
    <text evidence="3">The sequence shown here is derived from an EMBL/GenBank/DDBJ whole genome shotgun (WGS) entry which is preliminary data.</text>
</comment>
<proteinExistence type="predicted"/>
<organism evidence="3 4">
    <name type="scientific">Candidatus Protoclostridium stercorigallinarum</name>
    <dbReference type="NCBI Taxonomy" id="2838741"/>
    <lineage>
        <taxon>Bacteria</taxon>
        <taxon>Bacillati</taxon>
        <taxon>Bacillota</taxon>
        <taxon>Clostridia</taxon>
        <taxon>Candidatus Protoclostridium</taxon>
    </lineage>
</organism>
<dbReference type="PANTHER" id="PTHR33295">
    <property type="entry name" value="ATPASE"/>
    <property type="match status" value="1"/>
</dbReference>
<dbReference type="Pfam" id="PF13173">
    <property type="entry name" value="AAA_14"/>
    <property type="match status" value="1"/>
</dbReference>
<reference evidence="3" key="1">
    <citation type="journal article" date="2021" name="PeerJ">
        <title>Extensive microbial diversity within the chicken gut microbiome revealed by metagenomics and culture.</title>
        <authorList>
            <person name="Gilroy R."/>
            <person name="Ravi A."/>
            <person name="Getino M."/>
            <person name="Pursley I."/>
            <person name="Horton D.L."/>
            <person name="Alikhan N.F."/>
            <person name="Baker D."/>
            <person name="Gharbi K."/>
            <person name="Hall N."/>
            <person name="Watson M."/>
            <person name="Adriaenssens E.M."/>
            <person name="Foster-Nyarko E."/>
            <person name="Jarju S."/>
            <person name="Secka A."/>
            <person name="Antonio M."/>
            <person name="Oren A."/>
            <person name="Chaudhuri R.R."/>
            <person name="La Ragione R."/>
            <person name="Hildebrand F."/>
            <person name="Pallen M.J."/>
        </authorList>
    </citation>
    <scope>NUCLEOTIDE SEQUENCE</scope>
    <source>
        <strain evidence="3">12435</strain>
    </source>
</reference>
<evidence type="ECO:0000313" key="3">
    <source>
        <dbReference type="EMBL" id="HIW02964.1"/>
    </source>
</evidence>
<reference evidence="3" key="2">
    <citation type="submission" date="2021-04" db="EMBL/GenBank/DDBJ databases">
        <authorList>
            <person name="Gilroy R."/>
        </authorList>
    </citation>
    <scope>NUCLEOTIDE SEQUENCE</scope>
    <source>
        <strain evidence="3">12435</strain>
    </source>
</reference>
<protein>
    <submittedName>
        <fullName evidence="3">ATP-binding protein</fullName>
    </submittedName>
</protein>
<dbReference type="InterPro" id="IPR041682">
    <property type="entry name" value="AAA_14"/>
</dbReference>
<dbReference type="AlphaFoldDB" id="A0A9D1Q0E9"/>
<keyword evidence="3" id="KW-0067">ATP-binding</keyword>
<dbReference type="EMBL" id="DXHS01000105">
    <property type="protein sequence ID" value="HIW02964.1"/>
    <property type="molecule type" value="Genomic_DNA"/>
</dbReference>
<feature type="domain" description="AAA" evidence="1">
    <location>
        <begin position="19"/>
        <end position="153"/>
    </location>
</feature>
<name>A0A9D1Q0E9_9FIRM</name>
<gene>
    <name evidence="3" type="ORF">H9892_06450</name>
</gene>
<dbReference type="InterPro" id="IPR027417">
    <property type="entry name" value="P-loop_NTPase"/>
</dbReference>
<evidence type="ECO:0000259" key="1">
    <source>
        <dbReference type="Pfam" id="PF13173"/>
    </source>
</evidence>
<keyword evidence="3" id="KW-0547">Nucleotide-binding</keyword>
<dbReference type="Gene3D" id="3.40.50.300">
    <property type="entry name" value="P-loop containing nucleotide triphosphate hydrolases"/>
    <property type="match status" value="1"/>
</dbReference>
<evidence type="ECO:0000313" key="4">
    <source>
        <dbReference type="Proteomes" id="UP000823990"/>
    </source>
</evidence>
<evidence type="ECO:0000259" key="2">
    <source>
        <dbReference type="Pfam" id="PF13635"/>
    </source>
</evidence>
<accession>A0A9D1Q0E9</accession>
<dbReference type="Pfam" id="PF13635">
    <property type="entry name" value="DUF4143"/>
    <property type="match status" value="1"/>
</dbReference>
<feature type="domain" description="DUF4143" evidence="2">
    <location>
        <begin position="226"/>
        <end position="388"/>
    </location>
</feature>
<dbReference type="GO" id="GO:0005524">
    <property type="term" value="F:ATP binding"/>
    <property type="evidence" value="ECO:0007669"/>
    <property type="project" value="UniProtKB-KW"/>
</dbReference>